<keyword evidence="1" id="KW-0732">Signal</keyword>
<organism evidence="2 3">
    <name type="scientific">Bdellovibrio bacteriovorus</name>
    <dbReference type="NCBI Taxonomy" id="959"/>
    <lineage>
        <taxon>Bacteria</taxon>
        <taxon>Pseudomonadati</taxon>
        <taxon>Bdellovibrionota</taxon>
        <taxon>Bdellovibrionia</taxon>
        <taxon>Bdellovibrionales</taxon>
        <taxon>Pseudobdellovibrionaceae</taxon>
        <taxon>Bdellovibrio</taxon>
    </lineage>
</organism>
<dbReference type="Proteomes" id="UP000075391">
    <property type="component" value="Unassembled WGS sequence"/>
</dbReference>
<gene>
    <name evidence="2" type="ORF">AZI85_10580</name>
</gene>
<name>A0A150WDM6_BDEBC</name>
<evidence type="ECO:0008006" key="4">
    <source>
        <dbReference type="Google" id="ProtNLM"/>
    </source>
</evidence>
<accession>A0A150WDM6</accession>
<evidence type="ECO:0000313" key="3">
    <source>
        <dbReference type="Proteomes" id="UP000075391"/>
    </source>
</evidence>
<proteinExistence type="predicted"/>
<evidence type="ECO:0000313" key="2">
    <source>
        <dbReference type="EMBL" id="KYG60938.1"/>
    </source>
</evidence>
<evidence type="ECO:0000256" key="1">
    <source>
        <dbReference type="SAM" id="SignalP"/>
    </source>
</evidence>
<dbReference type="OrthoDB" id="5288969at2"/>
<protein>
    <recommendedName>
        <fullName evidence="4">DUF5689 domain-containing protein</fullName>
    </recommendedName>
</protein>
<dbReference type="EMBL" id="LUKF01000018">
    <property type="protein sequence ID" value="KYG60938.1"/>
    <property type="molecule type" value="Genomic_DNA"/>
</dbReference>
<comment type="caution">
    <text evidence="2">The sequence shown here is derived from an EMBL/GenBank/DDBJ whole genome shotgun (WGS) entry which is preliminary data.</text>
</comment>
<dbReference type="AlphaFoldDB" id="A0A150WDM6"/>
<feature type="signal peptide" evidence="1">
    <location>
        <begin position="1"/>
        <end position="16"/>
    </location>
</feature>
<sequence length="352" mass="39230">MLRVLLCLLLVTTAQAHSSMEDEVPIILRGPAAEGSRDYRPEARARIENIIDHKTLKAESTFNDWHIGEVLALESHTPSIGIIGFVEVSGIENNQDGTYTLTCELLRQSRLNFVQVGDQLMHLDLSTENEKYKGSTDLIVKESDKNISSKYKPLFTQGLAVGETAETLWEGEYMVTWFGQLSYGATEWLTVNTIVPANFIGAYNAAAKANVYESYSNVVSTGLSFAKIPSESRSTLNLNIYWDSISSESVVSHTLLTLALFSFEDAADATAIKSLGTSSLQSGYEFILGNWDRVLLGPSYNFEKKAVGGYLTYLKIWDKFHLSFSINSTDITSFKLSPTDGYYALFDAYWRF</sequence>
<reference evidence="2 3" key="1">
    <citation type="submission" date="2016-03" db="EMBL/GenBank/DDBJ databases">
        <authorList>
            <person name="Ploux O."/>
        </authorList>
    </citation>
    <scope>NUCLEOTIDE SEQUENCE [LARGE SCALE GENOMIC DNA]</scope>
    <source>
        <strain evidence="2 3">BER2</strain>
    </source>
</reference>
<feature type="chain" id="PRO_5007572595" description="DUF5689 domain-containing protein" evidence="1">
    <location>
        <begin position="17"/>
        <end position="352"/>
    </location>
</feature>